<dbReference type="Gene3D" id="1.10.3210.10">
    <property type="entry name" value="Hypothetical protein af1432"/>
    <property type="match status" value="1"/>
</dbReference>
<dbReference type="CDD" id="cd00077">
    <property type="entry name" value="HDc"/>
    <property type="match status" value="1"/>
</dbReference>
<dbReference type="PANTHER" id="PTHR43155:SF2">
    <property type="entry name" value="CYCLIC DI-GMP PHOSPHODIESTERASE PA4108"/>
    <property type="match status" value="1"/>
</dbReference>
<dbReference type="EMBL" id="RZTZ01000002">
    <property type="protein sequence ID" value="RVT65535.1"/>
    <property type="molecule type" value="Genomic_DNA"/>
</dbReference>
<dbReference type="RefSeq" id="WP_127737752.1">
    <property type="nucleotide sequence ID" value="NZ_CAJCKN010000066.1"/>
</dbReference>
<evidence type="ECO:0000313" key="3">
    <source>
        <dbReference type="Proteomes" id="UP000288024"/>
    </source>
</evidence>
<keyword evidence="3" id="KW-1185">Reference proteome</keyword>
<comment type="caution">
    <text evidence="2">The sequence shown here is derived from an EMBL/GenBank/DDBJ whole genome shotgun (WGS) entry which is preliminary data.</text>
</comment>
<sequence>MNKHIQELVCSLFKHCRSTLGHSLRVADELDKFSSYIDIKPSAEIYYMGAVHDIGKLKISSSLLNKTGKLTISEKHELNMHAIYGKQILQEKKVFSEEFMNIILYHHENQDGSGYYGLKGQEIPLFSRMLRIIDSYDAMLYGRAYQSPINEEQIKLEIEALKTTIFDAELVCSFLHYIEAKKQRMLVEKLQLSR</sequence>
<dbReference type="GeneID" id="87618366"/>
<organism evidence="2 3">
    <name type="scientific">Niallia taxi</name>
    <dbReference type="NCBI Taxonomy" id="2499688"/>
    <lineage>
        <taxon>Bacteria</taxon>
        <taxon>Bacillati</taxon>
        <taxon>Bacillota</taxon>
        <taxon>Bacilli</taxon>
        <taxon>Bacillales</taxon>
        <taxon>Bacillaceae</taxon>
        <taxon>Niallia</taxon>
    </lineage>
</organism>
<protein>
    <submittedName>
        <fullName evidence="2">HD domain-containing protein</fullName>
    </submittedName>
</protein>
<gene>
    <name evidence="2" type="ORF">EM808_08540</name>
</gene>
<evidence type="ECO:0000259" key="1">
    <source>
        <dbReference type="PROSITE" id="PS51832"/>
    </source>
</evidence>
<name>A0A3S2TYP7_9BACI</name>
<dbReference type="InterPro" id="IPR003607">
    <property type="entry name" value="HD/PDEase_dom"/>
</dbReference>
<dbReference type="AlphaFoldDB" id="A0A3S2TYP7"/>
<feature type="domain" description="HD-GYP" evidence="1">
    <location>
        <begin position="1"/>
        <end position="190"/>
    </location>
</feature>
<dbReference type="InterPro" id="IPR037522">
    <property type="entry name" value="HD_GYP_dom"/>
</dbReference>
<dbReference type="Proteomes" id="UP000288024">
    <property type="component" value="Unassembled WGS sequence"/>
</dbReference>
<proteinExistence type="predicted"/>
<accession>A0A3S2TYP7</accession>
<dbReference type="PANTHER" id="PTHR43155">
    <property type="entry name" value="CYCLIC DI-GMP PHOSPHODIESTERASE PA4108-RELATED"/>
    <property type="match status" value="1"/>
</dbReference>
<dbReference type="SUPFAM" id="SSF109604">
    <property type="entry name" value="HD-domain/PDEase-like"/>
    <property type="match status" value="1"/>
</dbReference>
<dbReference type="SMART" id="SM00471">
    <property type="entry name" value="HDc"/>
    <property type="match status" value="1"/>
</dbReference>
<evidence type="ECO:0000313" key="2">
    <source>
        <dbReference type="EMBL" id="RVT65535.1"/>
    </source>
</evidence>
<dbReference type="PROSITE" id="PS51832">
    <property type="entry name" value="HD_GYP"/>
    <property type="match status" value="1"/>
</dbReference>
<reference evidence="2 3" key="1">
    <citation type="submission" date="2019-01" db="EMBL/GenBank/DDBJ databases">
        <title>Bacillus sp. M5HDSG1-1, whole genome shotgun sequence.</title>
        <authorList>
            <person name="Tuo L."/>
        </authorList>
    </citation>
    <scope>NUCLEOTIDE SEQUENCE [LARGE SCALE GENOMIC DNA]</scope>
    <source>
        <strain evidence="2 3">M5HDSG1-1</strain>
    </source>
</reference>
<dbReference type="Pfam" id="PF13487">
    <property type="entry name" value="HD_5"/>
    <property type="match status" value="1"/>
</dbReference>